<dbReference type="OrthoDB" id="784693at2759"/>
<dbReference type="KEGG" id="cam:101508886"/>
<protein>
    <submittedName>
        <fullName evidence="4">Uncharacterized protein LOC101508886</fullName>
    </submittedName>
</protein>
<dbReference type="AlphaFoldDB" id="A0A3Q7YG96"/>
<evidence type="ECO:0000313" key="4">
    <source>
        <dbReference type="RefSeq" id="XP_027191855.1"/>
    </source>
</evidence>
<feature type="region of interest" description="Disordered" evidence="1">
    <location>
        <begin position="52"/>
        <end position="107"/>
    </location>
</feature>
<dbReference type="PaxDb" id="3827-XP_004503911.1"/>
<reference evidence="4" key="2">
    <citation type="submission" date="2025-08" db="UniProtKB">
        <authorList>
            <consortium name="RefSeq"/>
        </authorList>
    </citation>
    <scope>IDENTIFICATION</scope>
    <source>
        <tissue evidence="4">Etiolated seedlings</tissue>
    </source>
</reference>
<keyword evidence="2" id="KW-0472">Membrane</keyword>
<reference evidence="3" key="1">
    <citation type="journal article" date="2013" name="Nat. Biotechnol.">
        <title>Draft genome sequence of chickpea (Cicer arietinum) provides a resource for trait improvement.</title>
        <authorList>
            <person name="Varshney R.K."/>
            <person name="Song C."/>
            <person name="Saxena R.K."/>
            <person name="Azam S."/>
            <person name="Yu S."/>
            <person name="Sharpe A.G."/>
            <person name="Cannon S."/>
            <person name="Baek J."/>
            <person name="Rosen B.D."/>
            <person name="Tar'an B."/>
            <person name="Millan T."/>
            <person name="Zhang X."/>
            <person name="Ramsay L.D."/>
            <person name="Iwata A."/>
            <person name="Wang Y."/>
            <person name="Nelson W."/>
            <person name="Farmer A.D."/>
            <person name="Gaur P.M."/>
            <person name="Soderlund C."/>
            <person name="Penmetsa R.V."/>
            <person name="Xu C."/>
            <person name="Bharti A.K."/>
            <person name="He W."/>
            <person name="Winter P."/>
            <person name="Zhao S."/>
            <person name="Hane J.K."/>
            <person name="Carrasquilla-Garcia N."/>
            <person name="Condie J.A."/>
            <person name="Upadhyaya H.D."/>
            <person name="Luo M.C."/>
            <person name="Thudi M."/>
            <person name="Gowda C.L."/>
            <person name="Singh N.P."/>
            <person name="Lichtenzveig J."/>
            <person name="Gali K.K."/>
            <person name="Rubio J."/>
            <person name="Nadarajan N."/>
            <person name="Dolezel J."/>
            <person name="Bansal K.C."/>
            <person name="Xu X."/>
            <person name="Edwards D."/>
            <person name="Zhang G."/>
            <person name="Kahl G."/>
            <person name="Gil J."/>
            <person name="Singh K.B."/>
            <person name="Datta S.K."/>
            <person name="Jackson S.A."/>
            <person name="Wang J."/>
            <person name="Cook D.R."/>
        </authorList>
    </citation>
    <scope>NUCLEOTIDE SEQUENCE [LARGE SCALE GENOMIC DNA]</scope>
    <source>
        <strain evidence="3">cv. CDC Frontier</strain>
    </source>
</reference>
<keyword evidence="2" id="KW-0812">Transmembrane</keyword>
<keyword evidence="2" id="KW-1133">Transmembrane helix</keyword>
<evidence type="ECO:0000256" key="2">
    <source>
        <dbReference type="SAM" id="Phobius"/>
    </source>
</evidence>
<name>A0A3Q7YG96_CICAR</name>
<gene>
    <name evidence="4" type="primary">LOC101508886</name>
</gene>
<organism evidence="3 4">
    <name type="scientific">Cicer arietinum</name>
    <name type="common">Chickpea</name>
    <name type="synonym">Garbanzo</name>
    <dbReference type="NCBI Taxonomy" id="3827"/>
    <lineage>
        <taxon>Eukaryota</taxon>
        <taxon>Viridiplantae</taxon>
        <taxon>Streptophyta</taxon>
        <taxon>Embryophyta</taxon>
        <taxon>Tracheophyta</taxon>
        <taxon>Spermatophyta</taxon>
        <taxon>Magnoliopsida</taxon>
        <taxon>eudicotyledons</taxon>
        <taxon>Gunneridae</taxon>
        <taxon>Pentapetalae</taxon>
        <taxon>rosids</taxon>
        <taxon>fabids</taxon>
        <taxon>Fabales</taxon>
        <taxon>Fabaceae</taxon>
        <taxon>Papilionoideae</taxon>
        <taxon>50 kb inversion clade</taxon>
        <taxon>NPAAA clade</taxon>
        <taxon>Hologalegina</taxon>
        <taxon>IRL clade</taxon>
        <taxon>Cicereae</taxon>
        <taxon>Cicer</taxon>
    </lineage>
</organism>
<sequence>MIIPESETTSWLPIVGVSLVCLPWAFWFFTCLYRIFSRCFGFRVRMGMSNSGGGGGGGNWGATNPPKNADVEVATSSRGSGGGGELNRASSVASHESEMALAKSMGS</sequence>
<dbReference type="PANTHER" id="PTHR34964:SF1">
    <property type="entry name" value="MEMBRANE LIPOPROTEIN"/>
    <property type="match status" value="1"/>
</dbReference>
<keyword evidence="3" id="KW-1185">Reference proteome</keyword>
<proteinExistence type="predicted"/>
<feature type="transmembrane region" description="Helical" evidence="2">
    <location>
        <begin position="12"/>
        <end position="36"/>
    </location>
</feature>
<dbReference type="PANTHER" id="PTHR34964">
    <property type="entry name" value="MEMBRANE LIPOPROTEIN-RELATED"/>
    <property type="match status" value="1"/>
</dbReference>
<evidence type="ECO:0000256" key="1">
    <source>
        <dbReference type="SAM" id="MobiDB-lite"/>
    </source>
</evidence>
<dbReference type="RefSeq" id="XP_027191855.1">
    <property type="nucleotide sequence ID" value="XM_027336054.1"/>
</dbReference>
<dbReference type="Proteomes" id="UP000087171">
    <property type="component" value="Chromosome Ca6"/>
</dbReference>
<evidence type="ECO:0000313" key="3">
    <source>
        <dbReference type="Proteomes" id="UP000087171"/>
    </source>
</evidence>
<accession>A0A3Q7YG96</accession>
<dbReference type="GeneID" id="101508886"/>